<dbReference type="EMBL" id="RYZI01000670">
    <property type="protein sequence ID" value="RWA03921.1"/>
    <property type="molecule type" value="Genomic_DNA"/>
</dbReference>
<gene>
    <name evidence="2" type="ORF">EKO27_g11185</name>
</gene>
<keyword evidence="1" id="KW-1133">Transmembrane helix</keyword>
<dbReference type="Proteomes" id="UP000286045">
    <property type="component" value="Unassembled WGS sequence"/>
</dbReference>
<reference evidence="2 3" key="1">
    <citation type="submission" date="2018-12" db="EMBL/GenBank/DDBJ databases">
        <title>Draft genome sequence of Xylaria grammica IHI A82.</title>
        <authorList>
            <person name="Buettner E."/>
            <person name="Kellner H."/>
        </authorList>
    </citation>
    <scope>NUCLEOTIDE SEQUENCE [LARGE SCALE GENOMIC DNA]</scope>
    <source>
        <strain evidence="2 3">IHI A82</strain>
    </source>
</reference>
<name>A0A439CP34_9PEZI</name>
<evidence type="ECO:0008006" key="4">
    <source>
        <dbReference type="Google" id="ProtNLM"/>
    </source>
</evidence>
<feature type="transmembrane region" description="Helical" evidence="1">
    <location>
        <begin position="419"/>
        <end position="440"/>
    </location>
</feature>
<evidence type="ECO:0000313" key="2">
    <source>
        <dbReference type="EMBL" id="RWA03921.1"/>
    </source>
</evidence>
<keyword evidence="1" id="KW-0812">Transmembrane</keyword>
<proteinExistence type="predicted"/>
<evidence type="ECO:0000256" key="1">
    <source>
        <dbReference type="SAM" id="Phobius"/>
    </source>
</evidence>
<organism evidence="2 3">
    <name type="scientific">Xylaria grammica</name>
    <dbReference type="NCBI Taxonomy" id="363999"/>
    <lineage>
        <taxon>Eukaryota</taxon>
        <taxon>Fungi</taxon>
        <taxon>Dikarya</taxon>
        <taxon>Ascomycota</taxon>
        <taxon>Pezizomycotina</taxon>
        <taxon>Sordariomycetes</taxon>
        <taxon>Xylariomycetidae</taxon>
        <taxon>Xylariales</taxon>
        <taxon>Xylariaceae</taxon>
        <taxon>Xylaria</taxon>
    </lineage>
</organism>
<keyword evidence="1" id="KW-0472">Membrane</keyword>
<dbReference type="AlphaFoldDB" id="A0A439CP34"/>
<keyword evidence="3" id="KW-1185">Reference proteome</keyword>
<protein>
    <recommendedName>
        <fullName evidence="4">Receptor L-domain domain-containing protein</fullName>
    </recommendedName>
</protein>
<comment type="caution">
    <text evidence="2">The sequence shown here is derived from an EMBL/GenBank/DDBJ whole genome shotgun (WGS) entry which is preliminary data.</text>
</comment>
<accession>A0A439CP34</accession>
<sequence>MPYPHTFEVNTARGPDGHLLGRQVADCTSRVTDQADVEKLTASPCNAIDIQGATGSLNFTNLTSTGTITIRGSPGLEVLSFPQITSLDALEISHATALTAVSLPLLGEGFLEIQGNGQTATEGHILSLNITDAPNLATLELQNSTYYEDLVLIGTPPAARDGLGIGNVSTALSIVTDSCLNFAGLKTVGDLQIIGSPGCDYALLNMELVSSFRVTNAGGTSIMDAQSYLFNNPPLQVNNSMILELSTIPRPAPFGSEIGLGRVTTVGDDLNITSNADAHINFYGVTDVGRTLSVFNNTNCTFDFGGVLNVANLVLLDNANTVIPSFPQLRRVENIHLRGHLNTQVAPPSAGPNIFPSLLLASGTVVVEAWNSDFNCSKLVSQLNAGIINSLVCNGTDNGTDHSAPRQNQNVELSAGAKAGIGVGSVFVLGIVVAIVWIVVHYRNRLRSLEKAHSQMFPASGKKESGEIGVGELHEMDGADFVREKPDDPITELPIGESELPGQFWVVELPAREIKLPSPSRKRFSV</sequence>
<evidence type="ECO:0000313" key="3">
    <source>
        <dbReference type="Proteomes" id="UP000286045"/>
    </source>
</evidence>